<dbReference type="SUPFAM" id="SSF57850">
    <property type="entry name" value="RING/U-box"/>
    <property type="match status" value="1"/>
</dbReference>
<evidence type="ECO:0000256" key="3">
    <source>
        <dbReference type="ARBA" id="ARBA00022833"/>
    </source>
</evidence>
<feature type="compositionally biased region" description="Polar residues" evidence="5">
    <location>
        <begin position="173"/>
        <end position="184"/>
    </location>
</feature>
<evidence type="ECO:0000256" key="2">
    <source>
        <dbReference type="ARBA" id="ARBA00022771"/>
    </source>
</evidence>
<proteinExistence type="predicted"/>
<dbReference type="Proteomes" id="UP000601710">
    <property type="component" value="Chromosome 17"/>
</dbReference>
<dbReference type="Pfam" id="PF13923">
    <property type="entry name" value="zf-C3HC4_2"/>
    <property type="match status" value="1"/>
</dbReference>
<evidence type="ECO:0000259" key="6">
    <source>
        <dbReference type="PROSITE" id="PS50089"/>
    </source>
</evidence>
<dbReference type="InterPro" id="IPR017907">
    <property type="entry name" value="Znf_RING_CS"/>
</dbReference>
<keyword evidence="2 4" id="KW-0863">Zinc-finger</keyword>
<dbReference type="CDD" id="cd16449">
    <property type="entry name" value="RING-HC"/>
    <property type="match status" value="1"/>
</dbReference>
<dbReference type="VEuPathDB" id="TriTrypDB:LDHU3_17.0610"/>
<dbReference type="GO" id="GO:0008270">
    <property type="term" value="F:zinc ion binding"/>
    <property type="evidence" value="ECO:0007669"/>
    <property type="project" value="UniProtKB-KW"/>
</dbReference>
<dbReference type="SMART" id="SM00184">
    <property type="entry name" value="RING"/>
    <property type="match status" value="1"/>
</dbReference>
<feature type="compositionally biased region" description="Polar residues" evidence="5">
    <location>
        <begin position="94"/>
        <end position="107"/>
    </location>
</feature>
<keyword evidence="3" id="KW-0862">Zinc</keyword>
<accession>A0A6J8FB57</accession>
<feature type="region of interest" description="Disordered" evidence="5">
    <location>
        <begin position="229"/>
        <end position="275"/>
    </location>
</feature>
<evidence type="ECO:0000313" key="7">
    <source>
        <dbReference type="EMBL" id="CAC5429085.1"/>
    </source>
</evidence>
<keyword evidence="1" id="KW-0479">Metal-binding</keyword>
<evidence type="ECO:0000313" key="8">
    <source>
        <dbReference type="Proteomes" id="UP000601710"/>
    </source>
</evidence>
<evidence type="ECO:0000256" key="5">
    <source>
        <dbReference type="SAM" id="MobiDB-lite"/>
    </source>
</evidence>
<dbReference type="InterPro" id="IPR001841">
    <property type="entry name" value="Znf_RING"/>
</dbReference>
<dbReference type="PROSITE" id="PS50089">
    <property type="entry name" value="ZF_RING_2"/>
    <property type="match status" value="1"/>
</dbReference>
<gene>
    <name evidence="7" type="ORF">LDHU3_17.0610</name>
</gene>
<name>A0A6J8FB57_LEIDO</name>
<dbReference type="GO" id="GO:0061630">
    <property type="term" value="F:ubiquitin protein ligase activity"/>
    <property type="evidence" value="ECO:0007669"/>
    <property type="project" value="InterPro"/>
</dbReference>
<evidence type="ECO:0000256" key="4">
    <source>
        <dbReference type="PROSITE-ProRule" id="PRU00175"/>
    </source>
</evidence>
<feature type="region of interest" description="Disordered" evidence="5">
    <location>
        <begin position="94"/>
        <end position="217"/>
    </location>
</feature>
<reference evidence="7" key="1">
    <citation type="submission" date="2020-06" db="EMBL/GenBank/DDBJ databases">
        <authorList>
            <person name="Camacho E."/>
            <person name="Gonzalez-de la Fuente S."/>
            <person name="Rastrojo A."/>
            <person name="Peiro-Pastor R."/>
            <person name="Solana JC."/>
            <person name="Tabera L."/>
            <person name="Gamarro F."/>
            <person name="Carrasco-Ramiro F."/>
            <person name="Requena JM."/>
            <person name="Aguado B."/>
        </authorList>
    </citation>
    <scope>NUCLEOTIDE SEQUENCE</scope>
</reference>
<dbReference type="Gene3D" id="3.30.40.10">
    <property type="entry name" value="Zinc/RING finger domain, C3HC4 (zinc finger)"/>
    <property type="match status" value="1"/>
</dbReference>
<organism evidence="7 8">
    <name type="scientific">Leishmania donovani</name>
    <dbReference type="NCBI Taxonomy" id="5661"/>
    <lineage>
        <taxon>Eukaryota</taxon>
        <taxon>Discoba</taxon>
        <taxon>Euglenozoa</taxon>
        <taxon>Kinetoplastea</taxon>
        <taxon>Metakinetoplastina</taxon>
        <taxon>Trypanosomatida</taxon>
        <taxon>Trypanosomatidae</taxon>
        <taxon>Leishmaniinae</taxon>
        <taxon>Leishmania</taxon>
    </lineage>
</organism>
<dbReference type="PANTHER" id="PTHR14134:SF4">
    <property type="entry name" value="PROTEIN NCA1"/>
    <property type="match status" value="1"/>
</dbReference>
<dbReference type="InterPro" id="IPR013083">
    <property type="entry name" value="Znf_RING/FYVE/PHD"/>
</dbReference>
<feature type="compositionally biased region" description="Pro residues" evidence="5">
    <location>
        <begin position="258"/>
        <end position="272"/>
    </location>
</feature>
<dbReference type="AlphaFoldDB" id="A0A6J8FB57"/>
<dbReference type="VEuPathDB" id="TriTrypDB:LdCL_170008900"/>
<dbReference type="GO" id="GO:0006301">
    <property type="term" value="P:DNA damage tolerance"/>
    <property type="evidence" value="ECO:0007669"/>
    <property type="project" value="InterPro"/>
</dbReference>
<protein>
    <submittedName>
        <fullName evidence="7">Zinc_finger_C3HC4_type_(RING_finger)_containing_p rotein_putative/Pfam:PF13920/Pfam:PF13923/Pfam:PF00097</fullName>
    </submittedName>
</protein>
<dbReference type="EMBL" id="LR812637">
    <property type="protein sequence ID" value="CAC5429085.1"/>
    <property type="molecule type" value="Genomic_DNA"/>
</dbReference>
<feature type="domain" description="RING-type" evidence="6">
    <location>
        <begin position="23"/>
        <end position="61"/>
    </location>
</feature>
<sequence length="725" mass="77226">MGMSVTMIDAIPLLKSTHANCVCPVCLDVFKKPVCFPCGHILCRACASRCIAARPRCPLCNQAVPNLRHCSPLPQLSLLCVLTREVGLRASGRQLRSSVQNAATPLSHSDHDSSMKRRRGATGYDAVEGAQGENQAPRPRRSSLSPPPEQHPFLSLREPRASHRVASAVAATEGSTANHAQHSSLPGLLRAAAGETQRLQSESPSPPPLMAGVGDDVLSDEAPHRSIIAQATTSLPSAVARRVGDSGALGRDQDRPPTTTPSPALSPSPAPFSTPLQLMRNHITDHADQLDSTPRLSPPPFIAFAVAEAASVTAAASTAHRSGEASASVLAAEHALNSKKASAWSLWRRGRGVIHCTLTPPAARLLARQAGVADGAGREKTEAVSKTASSWSVASADTAASFWHRFGCCALCGLDVVQRTAVRQRLQRLLRSPTAHCDPAELAMQTEESLSLLLGPLWGVCCEVQEHSTNITQSPAPTYEGEYTTTELDAVQGSYCCPCRGEVTAHHFTGVAHHNCLAWAGLLDVFTNTSLEDLPAAAAAGVYFIPSTTALLHMTVPLQDPLEVLTARTSGRVARWQLLAATLCHMHQRDADEESELWQRFKTSDGSGAEGPLMTVRCALCEDGAPLLVPNSPSFPFGAGLRTCEGTERGESSCGQQYHYPCALLAGASACIIFGLEDEHNVLDASANTPVRDRSAGGKRGGLELPVEVWCGPCHERHEVRRRRV</sequence>
<dbReference type="GO" id="GO:0003697">
    <property type="term" value="F:single-stranded DNA binding"/>
    <property type="evidence" value="ECO:0007669"/>
    <property type="project" value="InterPro"/>
</dbReference>
<dbReference type="GO" id="GO:0006513">
    <property type="term" value="P:protein monoubiquitination"/>
    <property type="evidence" value="ECO:0007669"/>
    <property type="project" value="InterPro"/>
</dbReference>
<dbReference type="PROSITE" id="PS00518">
    <property type="entry name" value="ZF_RING_1"/>
    <property type="match status" value="1"/>
</dbReference>
<dbReference type="VEuPathDB" id="TriTrypDB:LdBPK_170340.1"/>
<dbReference type="InterPro" id="IPR039577">
    <property type="entry name" value="Rad18"/>
</dbReference>
<evidence type="ECO:0000256" key="1">
    <source>
        <dbReference type="ARBA" id="ARBA00022723"/>
    </source>
</evidence>
<dbReference type="PANTHER" id="PTHR14134">
    <property type="entry name" value="E3 UBIQUITIN-PROTEIN LIGASE RAD18"/>
    <property type="match status" value="1"/>
</dbReference>